<gene>
    <name evidence="1" type="ORF">CROQUDRAFT_404287</name>
</gene>
<comment type="caution">
    <text evidence="1">The sequence shown here is derived from an EMBL/GenBank/DDBJ whole genome shotgun (WGS) entry which is preliminary data.</text>
</comment>
<dbReference type="AlphaFoldDB" id="A0A9P6NX23"/>
<protein>
    <submittedName>
        <fullName evidence="1">Uncharacterized protein</fullName>
    </submittedName>
</protein>
<evidence type="ECO:0000313" key="1">
    <source>
        <dbReference type="EMBL" id="KAG0151923.1"/>
    </source>
</evidence>
<dbReference type="EMBL" id="MU167210">
    <property type="protein sequence ID" value="KAG0151923.1"/>
    <property type="molecule type" value="Genomic_DNA"/>
</dbReference>
<keyword evidence="2" id="KW-1185">Reference proteome</keyword>
<name>A0A9P6NX23_9BASI</name>
<reference evidence="1" key="1">
    <citation type="submission" date="2013-11" db="EMBL/GenBank/DDBJ databases">
        <title>Genome sequence of the fusiform rust pathogen reveals effectors for host alternation and coevolution with pine.</title>
        <authorList>
            <consortium name="DOE Joint Genome Institute"/>
            <person name="Smith K."/>
            <person name="Pendleton A."/>
            <person name="Kubisiak T."/>
            <person name="Anderson C."/>
            <person name="Salamov A."/>
            <person name="Aerts A."/>
            <person name="Riley R."/>
            <person name="Clum A."/>
            <person name="Lindquist E."/>
            <person name="Ence D."/>
            <person name="Campbell M."/>
            <person name="Kronenberg Z."/>
            <person name="Feau N."/>
            <person name="Dhillon B."/>
            <person name="Hamelin R."/>
            <person name="Burleigh J."/>
            <person name="Smith J."/>
            <person name="Yandell M."/>
            <person name="Nelson C."/>
            <person name="Grigoriev I."/>
            <person name="Davis J."/>
        </authorList>
    </citation>
    <scope>NUCLEOTIDE SEQUENCE</scope>
    <source>
        <strain evidence="1">G11</strain>
    </source>
</reference>
<sequence>MDDKPSSSSLNNLSIHQLSNSLCKQKRKNAQNAATNSAKRKKIMMLKDIRFFAYSNFAWVYHLILR</sequence>
<organism evidence="1 2">
    <name type="scientific">Cronartium quercuum f. sp. fusiforme G11</name>
    <dbReference type="NCBI Taxonomy" id="708437"/>
    <lineage>
        <taxon>Eukaryota</taxon>
        <taxon>Fungi</taxon>
        <taxon>Dikarya</taxon>
        <taxon>Basidiomycota</taxon>
        <taxon>Pucciniomycotina</taxon>
        <taxon>Pucciniomycetes</taxon>
        <taxon>Pucciniales</taxon>
        <taxon>Coleosporiaceae</taxon>
        <taxon>Cronartium</taxon>
    </lineage>
</organism>
<dbReference type="Proteomes" id="UP000886653">
    <property type="component" value="Unassembled WGS sequence"/>
</dbReference>
<evidence type="ECO:0000313" key="2">
    <source>
        <dbReference type="Proteomes" id="UP000886653"/>
    </source>
</evidence>
<proteinExistence type="predicted"/>
<accession>A0A9P6NX23</accession>